<keyword evidence="5 7" id="KW-1133">Transmembrane helix</keyword>
<evidence type="ECO:0000256" key="5">
    <source>
        <dbReference type="ARBA" id="ARBA00022989"/>
    </source>
</evidence>
<comment type="subcellular location">
    <subcellularLocation>
        <location evidence="1">Cell membrane</location>
        <topology evidence="1">Multi-pass membrane protein</topology>
    </subcellularLocation>
</comment>
<feature type="transmembrane region" description="Helical" evidence="7">
    <location>
        <begin position="87"/>
        <end position="112"/>
    </location>
</feature>
<dbReference type="GO" id="GO:0055085">
    <property type="term" value="P:transmembrane transport"/>
    <property type="evidence" value="ECO:0007669"/>
    <property type="project" value="InterPro"/>
</dbReference>
<evidence type="ECO:0000256" key="1">
    <source>
        <dbReference type="ARBA" id="ARBA00004651"/>
    </source>
</evidence>
<dbReference type="CDD" id="cd06261">
    <property type="entry name" value="TM_PBP2"/>
    <property type="match status" value="1"/>
</dbReference>
<feature type="domain" description="ABC transmembrane type-1" evidence="8">
    <location>
        <begin position="41"/>
        <end position="256"/>
    </location>
</feature>
<evidence type="ECO:0000313" key="10">
    <source>
        <dbReference type="Proteomes" id="UP000702964"/>
    </source>
</evidence>
<evidence type="ECO:0000256" key="3">
    <source>
        <dbReference type="ARBA" id="ARBA00022475"/>
    </source>
</evidence>
<dbReference type="InterPro" id="IPR000515">
    <property type="entry name" value="MetI-like"/>
</dbReference>
<evidence type="ECO:0000256" key="2">
    <source>
        <dbReference type="ARBA" id="ARBA00022448"/>
    </source>
</evidence>
<keyword evidence="6 7" id="KW-0472">Membrane</keyword>
<evidence type="ECO:0000256" key="6">
    <source>
        <dbReference type="ARBA" id="ARBA00023136"/>
    </source>
</evidence>
<evidence type="ECO:0000256" key="7">
    <source>
        <dbReference type="SAM" id="Phobius"/>
    </source>
</evidence>
<protein>
    <recommendedName>
        <fullName evidence="8">ABC transmembrane type-1 domain-containing protein</fullName>
    </recommendedName>
</protein>
<evidence type="ECO:0000256" key="4">
    <source>
        <dbReference type="ARBA" id="ARBA00022692"/>
    </source>
</evidence>
<name>A0A8J4SI60_9STRA</name>
<keyword evidence="3" id="KW-1003">Cell membrane</keyword>
<reference evidence="9" key="2">
    <citation type="submission" date="2020-02" db="EMBL/GenBank/DDBJ databases">
        <authorList>
            <person name="Studholme D.J."/>
        </authorList>
    </citation>
    <scope>NUCLEOTIDE SEQUENCE</scope>
    <source>
        <strain evidence="9">00238/432</strain>
    </source>
</reference>
<organism evidence="9 10">
    <name type="scientific">Phytophthora kernoviae 00238/432</name>
    <dbReference type="NCBI Taxonomy" id="1284355"/>
    <lineage>
        <taxon>Eukaryota</taxon>
        <taxon>Sar</taxon>
        <taxon>Stramenopiles</taxon>
        <taxon>Oomycota</taxon>
        <taxon>Peronosporomycetes</taxon>
        <taxon>Peronosporales</taxon>
        <taxon>Peronosporaceae</taxon>
        <taxon>Phytophthora</taxon>
    </lineage>
</organism>
<dbReference type="PANTHER" id="PTHR43227:SF11">
    <property type="entry name" value="BLL4140 PROTEIN"/>
    <property type="match status" value="1"/>
</dbReference>
<dbReference type="GO" id="GO:0005886">
    <property type="term" value="C:plasma membrane"/>
    <property type="evidence" value="ECO:0007669"/>
    <property type="project" value="UniProtKB-SubCell"/>
</dbReference>
<dbReference type="InterPro" id="IPR050809">
    <property type="entry name" value="UgpAE/MalFG_permease"/>
</dbReference>
<keyword evidence="2" id="KW-0813">Transport</keyword>
<feature type="transmembrane region" description="Helical" evidence="7">
    <location>
        <begin position="235"/>
        <end position="255"/>
    </location>
</feature>
<feature type="transmembrane region" description="Helical" evidence="7">
    <location>
        <begin position="132"/>
        <end position="154"/>
    </location>
</feature>
<reference evidence="9" key="1">
    <citation type="journal article" date="2015" name="Genom Data">
        <title>Draft genome sequences of Phytophthora kernoviae and Phytophthora ramorum lineage EU2 from Scotland.</title>
        <authorList>
            <person name="Sambles C."/>
            <person name="Schlenzig A."/>
            <person name="O'Neill P."/>
            <person name="Grant M."/>
            <person name="Studholme D.J."/>
        </authorList>
    </citation>
    <scope>NUCLEOTIDE SEQUENCE</scope>
    <source>
        <strain evidence="9">00238/432</strain>
    </source>
</reference>
<keyword evidence="4 7" id="KW-0812">Transmembrane</keyword>
<dbReference type="PROSITE" id="PS50928">
    <property type="entry name" value="ABC_TM1"/>
    <property type="match status" value="1"/>
</dbReference>
<evidence type="ECO:0000259" key="8">
    <source>
        <dbReference type="PROSITE" id="PS50928"/>
    </source>
</evidence>
<dbReference type="SUPFAM" id="SSF161098">
    <property type="entry name" value="MetI-like"/>
    <property type="match status" value="1"/>
</dbReference>
<proteinExistence type="predicted"/>
<feature type="transmembrane region" description="Helical" evidence="7">
    <location>
        <begin position="45"/>
        <end position="66"/>
    </location>
</feature>
<dbReference type="InterPro" id="IPR035906">
    <property type="entry name" value="MetI-like_sf"/>
</dbReference>
<dbReference type="AlphaFoldDB" id="A0A8J4SI60"/>
<evidence type="ECO:0000313" key="9">
    <source>
        <dbReference type="EMBL" id="KAF4325756.1"/>
    </source>
</evidence>
<accession>A0A8J4SI60</accession>
<dbReference type="Gene3D" id="1.10.3720.10">
    <property type="entry name" value="MetI-like"/>
    <property type="match status" value="1"/>
</dbReference>
<gene>
    <name evidence="9" type="ORF">G195_000408</name>
</gene>
<dbReference type="Pfam" id="PF00528">
    <property type="entry name" value="BPD_transp_1"/>
    <property type="match status" value="1"/>
</dbReference>
<comment type="caution">
    <text evidence="9">The sequence shown here is derived from an EMBL/GenBank/DDBJ whole genome shotgun (WGS) entry which is preliminary data.</text>
</comment>
<dbReference type="PANTHER" id="PTHR43227">
    <property type="entry name" value="BLL4140 PROTEIN"/>
    <property type="match status" value="1"/>
</dbReference>
<dbReference type="EMBL" id="AOFI03000002">
    <property type="protein sequence ID" value="KAF4325756.1"/>
    <property type="molecule type" value="Genomic_DNA"/>
</dbReference>
<feature type="transmembrane region" description="Helical" evidence="7">
    <location>
        <begin position="175"/>
        <end position="199"/>
    </location>
</feature>
<dbReference type="Proteomes" id="UP000702964">
    <property type="component" value="Unassembled WGS sequence"/>
</dbReference>
<sequence>MAGNILAFRKYVPGQSYFGVKWEGFKYFEMFLQDPQFWSAFKNTLVLSFVTLLITFPLPIIFSLMLNEINGKYFKKVAQSVTIIPKFLSAVVVIMILNTILSPSNGIVNLLLEKIGIGSIYFLNEASWFRPVYIVSEIWQFLGWNSIIYMAVLASADQQQYEAAMVDGASRLQQTFHITMPLLLPTIAINLIIAVGNILNLGFEKILLMYTPSTYGTSDIIQTFVYRIGLIGNNFSYGTAVGLFQSVISLVLLWMTNKITKKYWGSGLW</sequence>